<dbReference type="Proteomes" id="UP000623467">
    <property type="component" value="Unassembled WGS sequence"/>
</dbReference>
<protein>
    <recommendedName>
        <fullName evidence="1">F-box domain-containing protein</fullName>
    </recommendedName>
</protein>
<gene>
    <name evidence="2" type="ORF">MSAN_00213400</name>
</gene>
<organism evidence="2 3">
    <name type="scientific">Mycena sanguinolenta</name>
    <dbReference type="NCBI Taxonomy" id="230812"/>
    <lineage>
        <taxon>Eukaryota</taxon>
        <taxon>Fungi</taxon>
        <taxon>Dikarya</taxon>
        <taxon>Basidiomycota</taxon>
        <taxon>Agaricomycotina</taxon>
        <taxon>Agaricomycetes</taxon>
        <taxon>Agaricomycetidae</taxon>
        <taxon>Agaricales</taxon>
        <taxon>Marasmiineae</taxon>
        <taxon>Mycenaceae</taxon>
        <taxon>Mycena</taxon>
    </lineage>
</organism>
<comment type="caution">
    <text evidence="2">The sequence shown here is derived from an EMBL/GenBank/DDBJ whole genome shotgun (WGS) entry which is preliminary data.</text>
</comment>
<name>A0A8H6ZHI9_9AGAR</name>
<sequence length="412" mass="45997">MSLSELPTELTRTIAGHLELRDQLVLCRTNSRMQAICVQWIYRILILDDLVQFIRCCETIIGRPEAALSVWELKSHCLPSYALKSFYTTLRSATTKMENLRVITIDSLHLFRSIADVVFPQLTDCNIPLLLDSADSYSFLRRNPTIESIVIITIQSGQFISNNIYHIQPVHMPKLRRFVGPEIAACAVVPGSPLSTLTILWGPRPAMGYSRGLTAAASSTADLCELNHIITSWDPVLLQAIAEYTPRIECLNIQGFSLPGTPEKEDFLSAMDTTLRSLTCLAQLIVSDNTIFDRIADVLEAEFNRVRRWGDICPTLERVCLSGPWARWEGLWLPGKCCTNEPESIECLKWLIKKIVTSPELPSLYRTLGNAFAGVVGMKVLEEAVKRGEAVPAFDILRTEGGDTVISFPSDP</sequence>
<evidence type="ECO:0000313" key="3">
    <source>
        <dbReference type="Proteomes" id="UP000623467"/>
    </source>
</evidence>
<dbReference type="PROSITE" id="PS50181">
    <property type="entry name" value="FBOX"/>
    <property type="match status" value="1"/>
</dbReference>
<dbReference type="InterPro" id="IPR001810">
    <property type="entry name" value="F-box_dom"/>
</dbReference>
<reference evidence="2" key="1">
    <citation type="submission" date="2020-05" db="EMBL/GenBank/DDBJ databases">
        <title>Mycena genomes resolve the evolution of fungal bioluminescence.</title>
        <authorList>
            <person name="Tsai I.J."/>
        </authorList>
    </citation>
    <scope>NUCLEOTIDE SEQUENCE</scope>
    <source>
        <strain evidence="2">160909Yilan</strain>
    </source>
</reference>
<evidence type="ECO:0000313" key="2">
    <source>
        <dbReference type="EMBL" id="KAF7377897.1"/>
    </source>
</evidence>
<keyword evidence="3" id="KW-1185">Reference proteome</keyword>
<dbReference type="EMBL" id="JACAZH010000001">
    <property type="protein sequence ID" value="KAF7377897.1"/>
    <property type="molecule type" value="Genomic_DNA"/>
</dbReference>
<accession>A0A8H6ZHI9</accession>
<evidence type="ECO:0000259" key="1">
    <source>
        <dbReference type="PROSITE" id="PS50181"/>
    </source>
</evidence>
<feature type="domain" description="F-box" evidence="1">
    <location>
        <begin position="1"/>
        <end position="36"/>
    </location>
</feature>
<proteinExistence type="predicted"/>
<dbReference type="AlphaFoldDB" id="A0A8H6ZHI9"/>
<dbReference type="OrthoDB" id="3190489at2759"/>